<dbReference type="Proteomes" id="UP000789525">
    <property type="component" value="Unassembled WGS sequence"/>
</dbReference>
<evidence type="ECO:0000313" key="2">
    <source>
        <dbReference type="Proteomes" id="UP000789525"/>
    </source>
</evidence>
<sequence>EFAVGKSSLALRFSNNEFQQFNDPTIGATFLVYSCNFDDRRVKFEIWDTSGQERFHSLAPMYYRNAHAVVVVYD</sequence>
<reference evidence="1" key="1">
    <citation type="submission" date="2021-06" db="EMBL/GenBank/DDBJ databases">
        <authorList>
            <person name="Kallberg Y."/>
            <person name="Tangrot J."/>
            <person name="Rosling A."/>
        </authorList>
    </citation>
    <scope>NUCLEOTIDE SEQUENCE</scope>
    <source>
        <strain evidence="1">CL356</strain>
    </source>
</reference>
<dbReference type="EMBL" id="CAJVPT010061834">
    <property type="protein sequence ID" value="CAG8765993.1"/>
    <property type="molecule type" value="Genomic_DNA"/>
</dbReference>
<organism evidence="1 2">
    <name type="scientific">Acaulospora colombiana</name>
    <dbReference type="NCBI Taxonomy" id="27376"/>
    <lineage>
        <taxon>Eukaryota</taxon>
        <taxon>Fungi</taxon>
        <taxon>Fungi incertae sedis</taxon>
        <taxon>Mucoromycota</taxon>
        <taxon>Glomeromycotina</taxon>
        <taxon>Glomeromycetes</taxon>
        <taxon>Diversisporales</taxon>
        <taxon>Acaulosporaceae</taxon>
        <taxon>Acaulospora</taxon>
    </lineage>
</organism>
<keyword evidence="2" id="KW-1185">Reference proteome</keyword>
<feature type="non-terminal residue" evidence="1">
    <location>
        <position position="74"/>
    </location>
</feature>
<feature type="non-terminal residue" evidence="1">
    <location>
        <position position="1"/>
    </location>
</feature>
<comment type="caution">
    <text evidence="1">The sequence shown here is derived from an EMBL/GenBank/DDBJ whole genome shotgun (WGS) entry which is preliminary data.</text>
</comment>
<accession>A0ACA9QVE7</accession>
<name>A0ACA9QVE7_9GLOM</name>
<proteinExistence type="predicted"/>
<protein>
    <submittedName>
        <fullName evidence="1">9377_t:CDS:1</fullName>
    </submittedName>
</protein>
<evidence type="ECO:0000313" key="1">
    <source>
        <dbReference type="EMBL" id="CAG8765993.1"/>
    </source>
</evidence>
<gene>
    <name evidence="1" type="ORF">ACOLOM_LOCUS13460</name>
</gene>